<dbReference type="CDD" id="cd07389">
    <property type="entry name" value="MPP_PhoD"/>
    <property type="match status" value="1"/>
</dbReference>
<dbReference type="InterPro" id="IPR052900">
    <property type="entry name" value="Phospholipid_Metab_Enz"/>
</dbReference>
<evidence type="ECO:0000259" key="3">
    <source>
        <dbReference type="Pfam" id="PF16655"/>
    </source>
</evidence>
<dbReference type="Gene3D" id="3.60.21.70">
    <property type="entry name" value="PhoD-like phosphatase"/>
    <property type="match status" value="1"/>
</dbReference>
<dbReference type="InterPro" id="IPR018946">
    <property type="entry name" value="PhoD-like_MPP"/>
</dbReference>
<accession>A0A3A4B395</accession>
<feature type="signal peptide" evidence="1">
    <location>
        <begin position="1"/>
        <end position="27"/>
    </location>
</feature>
<dbReference type="EMBL" id="QZEY01000001">
    <property type="protein sequence ID" value="RJL35631.1"/>
    <property type="molecule type" value="Genomic_DNA"/>
</dbReference>
<proteinExistence type="predicted"/>
<dbReference type="InterPro" id="IPR029052">
    <property type="entry name" value="Metallo-depent_PP-like"/>
</dbReference>
<dbReference type="InterPro" id="IPR006311">
    <property type="entry name" value="TAT_signal"/>
</dbReference>
<dbReference type="Pfam" id="PF16655">
    <property type="entry name" value="PhoD_N"/>
    <property type="match status" value="1"/>
</dbReference>
<dbReference type="PANTHER" id="PTHR43606">
    <property type="entry name" value="PHOSPHATASE, PUTATIVE (AFU_ORTHOLOGUE AFUA_6G08710)-RELATED"/>
    <property type="match status" value="1"/>
</dbReference>
<gene>
    <name evidence="4" type="ORF">D5H75_02250</name>
</gene>
<reference evidence="4 5" key="1">
    <citation type="submission" date="2018-09" db="EMBL/GenBank/DDBJ databases">
        <title>YIM 75507 draft genome.</title>
        <authorList>
            <person name="Tang S."/>
            <person name="Feng Y."/>
        </authorList>
    </citation>
    <scope>NUCLEOTIDE SEQUENCE [LARGE SCALE GENOMIC DNA]</scope>
    <source>
        <strain evidence="4 5">YIM 75507</strain>
    </source>
</reference>
<dbReference type="Gene3D" id="2.60.40.380">
    <property type="entry name" value="Purple acid phosphatase-like, N-terminal"/>
    <property type="match status" value="1"/>
</dbReference>
<name>A0A3A4B395_9ACTN</name>
<dbReference type="Proteomes" id="UP000265768">
    <property type="component" value="Unassembled WGS sequence"/>
</dbReference>
<dbReference type="AlphaFoldDB" id="A0A3A4B395"/>
<dbReference type="PROSITE" id="PS51318">
    <property type="entry name" value="TAT"/>
    <property type="match status" value="1"/>
</dbReference>
<comment type="caution">
    <text evidence="4">The sequence shown here is derived from an EMBL/GenBank/DDBJ whole genome shotgun (WGS) entry which is preliminary data.</text>
</comment>
<dbReference type="PANTHER" id="PTHR43606:SF2">
    <property type="entry name" value="ALKALINE PHOSPHATASE FAMILY PROTEIN (AFU_ORTHOLOGUE AFUA_5G03860)"/>
    <property type="match status" value="1"/>
</dbReference>
<dbReference type="InterPro" id="IPR038607">
    <property type="entry name" value="PhoD-like_sf"/>
</dbReference>
<sequence>MITRRSLLAGGATLGLTAALGASPARAAARRAPLSDPFTLGVASGEPTHDGVVLWTRLAVDPIAPDGLGGMPSRPVPVEWQIAADEGFRRVVRRGTAIARPEAAHSVHVELDHLAPGAEYFYRFRAAGQISPAGRTLTAPAPGTRSRPLNLSFTSCADYQTGWFTAYRRMAEDEPDLIAFLGDYIYEYGDYKYPVRDQAGGECFDLAGYRLRHAQHKADPESQLAHAIAPWAVVWDDHDIENAWAGDVPEQPDPNFLKRRAAAFQAYYENMPLRRAQRPNGSALRLHRSLRWGSVANLHLLDTRQYRDLYACGGKTGTIGADCAERLEPNRTILGAEQEAWLDRELRDSRATWDLLGQQVFLMEMDWTVGEGKGYSNDGWDGYVASRNRLAAAIDRYRRNAVVLTGDVHSHWAGEVKLDHQRPDSKSVAVELVTTSVTSAGNGADEYPDTRALLAENPHVKFFNGRRGYVRARITPQEMKVDFRSLSRVTEPYAPAYTSGSFVVEPGAPRLNPA</sequence>
<feature type="domain" description="Phospholipase D N-terminal" evidence="3">
    <location>
        <begin position="40"/>
        <end position="138"/>
    </location>
</feature>
<feature type="chain" id="PRO_5017395645" evidence="1">
    <location>
        <begin position="28"/>
        <end position="514"/>
    </location>
</feature>
<protein>
    <submittedName>
        <fullName evidence="4">Alkaline phosphatase</fullName>
    </submittedName>
</protein>
<organism evidence="4 5">
    <name type="scientific">Bailinhaonella thermotolerans</name>
    <dbReference type="NCBI Taxonomy" id="1070861"/>
    <lineage>
        <taxon>Bacteria</taxon>
        <taxon>Bacillati</taxon>
        <taxon>Actinomycetota</taxon>
        <taxon>Actinomycetes</taxon>
        <taxon>Streptosporangiales</taxon>
        <taxon>Streptosporangiaceae</taxon>
        <taxon>Bailinhaonella</taxon>
    </lineage>
</organism>
<dbReference type="InterPro" id="IPR032093">
    <property type="entry name" value="PhoD_N"/>
</dbReference>
<dbReference type="RefSeq" id="WP_119924605.1">
    <property type="nucleotide sequence ID" value="NZ_QZEY01000001.1"/>
</dbReference>
<evidence type="ECO:0000313" key="4">
    <source>
        <dbReference type="EMBL" id="RJL35631.1"/>
    </source>
</evidence>
<evidence type="ECO:0000256" key="1">
    <source>
        <dbReference type="SAM" id="SignalP"/>
    </source>
</evidence>
<dbReference type="SUPFAM" id="SSF56300">
    <property type="entry name" value="Metallo-dependent phosphatases"/>
    <property type="match status" value="1"/>
</dbReference>
<keyword evidence="5" id="KW-1185">Reference proteome</keyword>
<keyword evidence="1" id="KW-0732">Signal</keyword>
<evidence type="ECO:0000313" key="5">
    <source>
        <dbReference type="Proteomes" id="UP000265768"/>
    </source>
</evidence>
<dbReference type="OrthoDB" id="327733at2"/>
<dbReference type="Pfam" id="PF09423">
    <property type="entry name" value="PhoD"/>
    <property type="match status" value="1"/>
</dbReference>
<feature type="domain" description="PhoD-like phosphatase metallophosphatase" evidence="2">
    <location>
        <begin position="152"/>
        <end position="483"/>
    </location>
</feature>
<evidence type="ECO:0000259" key="2">
    <source>
        <dbReference type="Pfam" id="PF09423"/>
    </source>
</evidence>